<dbReference type="GO" id="GO:0006891">
    <property type="term" value="P:intra-Golgi vesicle-mediated transport"/>
    <property type="evidence" value="ECO:0007669"/>
    <property type="project" value="TreeGrafter"/>
</dbReference>
<dbReference type="PANTHER" id="PTHR10805">
    <property type="entry name" value="COATOMER SUBUNIT EPSILON"/>
    <property type="match status" value="1"/>
</dbReference>
<dbReference type="GO" id="GO:0005198">
    <property type="term" value="F:structural molecule activity"/>
    <property type="evidence" value="ECO:0007669"/>
    <property type="project" value="UniProtKB-UniRule"/>
</dbReference>
<evidence type="ECO:0000256" key="1">
    <source>
        <dbReference type="ARBA" id="ARBA00004255"/>
    </source>
</evidence>
<name>A0A093V4Q8_TALMA</name>
<dbReference type="Pfam" id="PF04733">
    <property type="entry name" value="Coatomer_E"/>
    <property type="match status" value="1"/>
</dbReference>
<dbReference type="InterPro" id="IPR011990">
    <property type="entry name" value="TPR-like_helical_dom_sf"/>
</dbReference>
<dbReference type="GO" id="GO:0006888">
    <property type="term" value="P:endoplasmic reticulum to Golgi vesicle-mediated transport"/>
    <property type="evidence" value="ECO:0007669"/>
    <property type="project" value="TreeGrafter"/>
</dbReference>
<keyword evidence="9 11" id="KW-0472">Membrane</keyword>
<dbReference type="Gene3D" id="1.25.40.10">
    <property type="entry name" value="Tetratricopeptide repeat domain"/>
    <property type="match status" value="1"/>
</dbReference>
<evidence type="ECO:0000256" key="8">
    <source>
        <dbReference type="ARBA" id="ARBA00023034"/>
    </source>
</evidence>
<evidence type="ECO:0000256" key="3">
    <source>
        <dbReference type="ARBA" id="ARBA00008827"/>
    </source>
</evidence>
<organism evidence="12">
    <name type="scientific">Talaromyces marneffei PM1</name>
    <dbReference type="NCBI Taxonomy" id="1077442"/>
    <lineage>
        <taxon>Eukaryota</taxon>
        <taxon>Fungi</taxon>
        <taxon>Dikarya</taxon>
        <taxon>Ascomycota</taxon>
        <taxon>Pezizomycotina</taxon>
        <taxon>Eurotiomycetes</taxon>
        <taxon>Eurotiomycetidae</taxon>
        <taxon>Eurotiales</taxon>
        <taxon>Trichocomaceae</taxon>
        <taxon>Talaromyces</taxon>
        <taxon>Talaromyces sect. Talaromyces</taxon>
    </lineage>
</organism>
<keyword evidence="6 11" id="KW-0931">ER-Golgi transport</keyword>
<keyword evidence="5 11" id="KW-0963">Cytoplasm</keyword>
<keyword evidence="7 11" id="KW-0653">Protein transport</keyword>
<dbReference type="EMBL" id="JPOX01000025">
    <property type="protein sequence ID" value="KFX44959.1"/>
    <property type="molecule type" value="Genomic_DNA"/>
</dbReference>
<keyword evidence="8 11" id="KW-0333">Golgi apparatus</keyword>
<evidence type="ECO:0000256" key="9">
    <source>
        <dbReference type="ARBA" id="ARBA00023136"/>
    </source>
</evidence>
<comment type="similarity">
    <text evidence="3 11">Belongs to the COPE family.</text>
</comment>
<dbReference type="FunFam" id="1.25.40.10:FF:000613">
    <property type="entry name" value="Coatomer subunit epsilon"/>
    <property type="match status" value="1"/>
</dbReference>
<evidence type="ECO:0000256" key="4">
    <source>
        <dbReference type="ARBA" id="ARBA00022448"/>
    </source>
</evidence>
<dbReference type="PIRSF" id="PIRSF016478">
    <property type="entry name" value="Coatomer_esu"/>
    <property type="match status" value="1"/>
</dbReference>
<comment type="function">
    <text evidence="11">The coatomer is a cytosolic protein complex that binds to dilysine motifs and reversibly associates with Golgi non-clathrin-coated vesicles, which further mediate biosynthetic protein transport from the ER, via the Golgi up to the trans Golgi network. The coatomer complex is required for budding from Golgi membranes, and is essential for the retrograde Golgi-to-ER transport of dilysine-tagged proteins.</text>
</comment>
<evidence type="ECO:0000256" key="11">
    <source>
        <dbReference type="PIRNR" id="PIRNR016478"/>
    </source>
</evidence>
<reference key="1">
    <citation type="journal article" date="2014" name="PLoS Genet.">
        <title>Signature Gene Expression Reveals Novel Clues to the Molecular Mechanisms of Dimorphic Transition in Penicillium marneffei.</title>
        <authorList>
            <person name="Yang E."/>
            <person name="Wang G."/>
            <person name="Cai J."/>
            <person name="Woo P.C."/>
            <person name="Lau S.K."/>
            <person name="Yuen K.-Y."/>
            <person name="Chow W.-N."/>
            <person name="Lin X."/>
        </authorList>
    </citation>
    <scope>NUCLEOTIDE SEQUENCE [LARGE SCALE GENOMIC DNA]</scope>
    <source>
        <strain>PM1</strain>
    </source>
</reference>
<evidence type="ECO:0000256" key="6">
    <source>
        <dbReference type="ARBA" id="ARBA00022892"/>
    </source>
</evidence>
<dbReference type="SUPFAM" id="SSF48452">
    <property type="entry name" value="TPR-like"/>
    <property type="match status" value="1"/>
</dbReference>
<dbReference type="eggNOG" id="KOG3081">
    <property type="taxonomic scope" value="Eukaryota"/>
</dbReference>
<evidence type="ECO:0000256" key="5">
    <source>
        <dbReference type="ARBA" id="ARBA00022490"/>
    </source>
</evidence>
<gene>
    <name evidence="12" type="ORF">GQ26_0250590</name>
</gene>
<evidence type="ECO:0000256" key="7">
    <source>
        <dbReference type="ARBA" id="ARBA00022927"/>
    </source>
</evidence>
<dbReference type="InterPro" id="IPR006822">
    <property type="entry name" value="Coatomer_esu"/>
</dbReference>
<dbReference type="GO" id="GO:0015031">
    <property type="term" value="P:protein transport"/>
    <property type="evidence" value="ECO:0007669"/>
    <property type="project" value="UniProtKB-UniRule"/>
</dbReference>
<dbReference type="AlphaFoldDB" id="A0A093V4Q8"/>
<dbReference type="HOGENOM" id="CLU_049363_1_0_1"/>
<sequence length="296" mass="31666">MDPFSAEGELVNIHNAFHQGQYQTVIDFDTSSFSPENALPSRILQLRAKIALGQTEDVLADIEAEADDVPDLVAVKALAQQVAGNTEEALALAQKLAEAQSENATVQVLAGTVLQAQGQTEEALALLGKHQGNLEAVALSVQIYLQTNRVDLALKEVSAAKRWAQDSLLVNIAESWVGLRVGGEKYQSAFYVYEELASNPNSTSPLSIVGQAIAELHLGRFPEAEAALTAAIEKYPEDVELIANTIVLNVLTGKDTTELMSRLESLQPSHALNTDLAEKSALFATAAAKYAPKVSS</sequence>
<dbReference type="GO" id="GO:0000139">
    <property type="term" value="C:Golgi membrane"/>
    <property type="evidence" value="ECO:0007669"/>
    <property type="project" value="UniProtKB-SubCell"/>
</dbReference>
<comment type="caution">
    <text evidence="12">The sequence shown here is derived from an EMBL/GenBank/DDBJ whole genome shotgun (WGS) entry which is preliminary data.</text>
</comment>
<reference evidence="12" key="2">
    <citation type="journal article" date="2014" name="PLoS Genet.">
        <title>Signature gene expression reveals novel clues to the molecular mechanisms of dimorphic transition in Penicillium marneffei.</title>
        <authorList>
            <person name="Yang E."/>
            <person name="Wang G."/>
            <person name="Cai J."/>
            <person name="Woo P.C."/>
            <person name="Lau S.K."/>
            <person name="Yuen K.-Y."/>
            <person name="Chow W.-N."/>
            <person name="Lin X."/>
        </authorList>
    </citation>
    <scope>NUCLEOTIDE SEQUENCE</scope>
    <source>
        <strain evidence="12">PM1</strain>
    </source>
</reference>
<keyword evidence="4 11" id="KW-0813">Transport</keyword>
<comment type="subcellular location">
    <subcellularLocation>
        <location evidence="2">Cytoplasmic vesicle</location>
        <location evidence="2">COPI-coated vesicle membrane</location>
        <topology evidence="2">Peripheral membrane protein</topology>
        <orientation evidence="2">Cytoplasmic side</orientation>
    </subcellularLocation>
    <subcellularLocation>
        <location evidence="1">Golgi apparatus membrane</location>
        <topology evidence="1">Peripheral membrane protein</topology>
        <orientation evidence="1">Cytoplasmic side</orientation>
    </subcellularLocation>
</comment>
<proteinExistence type="inferred from homology"/>
<evidence type="ECO:0000256" key="2">
    <source>
        <dbReference type="ARBA" id="ARBA00004347"/>
    </source>
</evidence>
<protein>
    <recommendedName>
        <fullName evidence="11">Coatomer subunit epsilon</fullName>
    </recommendedName>
</protein>
<evidence type="ECO:0000256" key="10">
    <source>
        <dbReference type="ARBA" id="ARBA00023329"/>
    </source>
</evidence>
<dbReference type="GO" id="GO:0030126">
    <property type="term" value="C:COPI vesicle coat"/>
    <property type="evidence" value="ECO:0007669"/>
    <property type="project" value="TreeGrafter"/>
</dbReference>
<evidence type="ECO:0000313" key="12">
    <source>
        <dbReference type="EMBL" id="KFX44959.1"/>
    </source>
</evidence>
<keyword evidence="10 11" id="KW-0968">Cytoplasmic vesicle</keyword>
<dbReference type="PANTHER" id="PTHR10805:SF0">
    <property type="entry name" value="COATOMER SUBUNIT EPSILON"/>
    <property type="match status" value="1"/>
</dbReference>
<dbReference type="GO" id="GO:0006890">
    <property type="term" value="P:retrograde vesicle-mediated transport, Golgi to endoplasmic reticulum"/>
    <property type="evidence" value="ECO:0007669"/>
    <property type="project" value="UniProtKB-UniRule"/>
</dbReference>
<accession>A0A093V4Q8</accession>